<evidence type="ECO:0000313" key="11">
    <source>
        <dbReference type="EMBL" id="WVZ88084.1"/>
    </source>
</evidence>
<sequence>MVTTVKSGPPHVSSTMIGRRHRFAGGAFLLIHVLLFKLDPCFNRSKASFFSLAFSVAAAAAEDCAEESDGAEANGAQWIRARRRCWCKRYNVASCQSPLVPDNWIRASAGVSMELDGMTADEIPSPSGLHSSLSMNVAIEPPVLDWGRIDYAASRANLTVVNLNNDSALRLHEPFSTDPQFYTWSCSLGNASATFVFLPKLLGSSSAHLVVQTNFGGFIIHAKGMAVGSPYQILPVTGIDVAIGGQLEMNLSIYNPYDDSLYVDEVAVWMSSLESTRYSSHLAHLMEHWSYLQAAAGMQQAVKNLDDLGQWEVLPSKMNNVIDIKLQALSEGKVFGAISLKLRNCTNGIVLFGLVAVTFEPMSTCDESGSIFSLSLRNDGPKLLRAVGVTEHDRNGPMIFQVKYLNGLILFPDTVTDIALVRYTSSAPEGVSFDSCNIVVEANSTLGCSIIIPCKDLVCASISYTNNAIVAEFDGRIILSLCGHPSLEHAAMQLIVNSEETIDQCKAVTDVCELTFSSKSPEINSTETRFGFSLSDAAITVANVGPLEAALLGPVLFRPSNSCMWSIMKQPVRRGVVEMLPLWAYGGQQSIILLEESKPAWKLEFNLGSNVQNKSTMANQEVPSSSCSQQLTKEIHVKNSGDIHLQVTKVKISGADCGVDGFTVDNCKGFSLAPSESVRMLIFFQADFSSAMVQRDLELVMTTGIFPIPMTANIPTCMLNQCRKSYLRSAHWKLLVFFFGALTLLVLNRESTIGKTLKPSFLNPSSKKSRTIKGQKRTEEALAEKYPASVVDSSQSTDGRNNSDGKLHTTSSLPMSPANLVEDRDSREAPQASENLTIRIARDKGRRRKRKVGGAGLAGKFEPQWEVRTQHRLHHCCKAQPQNKVGLFLGRHQS</sequence>
<dbReference type="Proteomes" id="UP001341281">
    <property type="component" value="Chromosome 08"/>
</dbReference>
<keyword evidence="5" id="KW-1133">Transmembrane helix</keyword>
<evidence type="ECO:0000256" key="5">
    <source>
        <dbReference type="ARBA" id="ARBA00022989"/>
    </source>
</evidence>
<feature type="compositionally biased region" description="Polar residues" evidence="7">
    <location>
        <begin position="791"/>
        <end position="800"/>
    </location>
</feature>
<evidence type="ECO:0000259" key="10">
    <source>
        <dbReference type="Pfam" id="PF24501"/>
    </source>
</evidence>
<dbReference type="AlphaFoldDB" id="A0AAQ3UAV3"/>
<feature type="region of interest" description="Disordered" evidence="7">
    <location>
        <begin position="758"/>
        <end position="854"/>
    </location>
</feature>
<dbReference type="InterPro" id="IPR022113">
    <property type="entry name" value="TMEM131L_N"/>
</dbReference>
<name>A0AAQ3UAV3_PASNO</name>
<dbReference type="InterPro" id="IPR056001">
    <property type="entry name" value="DUF7579"/>
</dbReference>
<dbReference type="Pfam" id="PF24501">
    <property type="entry name" value="Ig_TMEM131L_5"/>
    <property type="match status" value="1"/>
</dbReference>
<evidence type="ECO:0000256" key="4">
    <source>
        <dbReference type="ARBA" id="ARBA00022729"/>
    </source>
</evidence>
<evidence type="ECO:0000256" key="7">
    <source>
        <dbReference type="SAM" id="MobiDB-lite"/>
    </source>
</evidence>
<reference evidence="11 12" key="1">
    <citation type="submission" date="2024-02" db="EMBL/GenBank/DDBJ databases">
        <title>High-quality chromosome-scale genome assembly of Pensacola bahiagrass (Paspalum notatum Flugge var. saurae).</title>
        <authorList>
            <person name="Vega J.M."/>
            <person name="Podio M."/>
            <person name="Orjuela J."/>
            <person name="Siena L.A."/>
            <person name="Pessino S.C."/>
            <person name="Combes M.C."/>
            <person name="Mariac C."/>
            <person name="Albertini E."/>
            <person name="Pupilli F."/>
            <person name="Ortiz J.P.A."/>
            <person name="Leblanc O."/>
        </authorList>
    </citation>
    <scope>NUCLEOTIDE SEQUENCE [LARGE SCALE GENOMIC DNA]</scope>
    <source>
        <strain evidence="11">R1</strain>
        <tissue evidence="11">Leaf</tissue>
    </source>
</reference>
<comment type="similarity">
    <text evidence="2">Belongs to the TMEM131 family.</text>
</comment>
<dbReference type="PANTHER" id="PTHR22050">
    <property type="entry name" value="RW1 PROTEIN HOMOLOG"/>
    <property type="match status" value="1"/>
</dbReference>
<evidence type="ECO:0000313" key="12">
    <source>
        <dbReference type="Proteomes" id="UP001341281"/>
    </source>
</evidence>
<comment type="subcellular location">
    <subcellularLocation>
        <location evidence="1">Membrane</location>
        <topology evidence="1">Single-pass type I membrane protein</topology>
    </subcellularLocation>
</comment>
<keyword evidence="12" id="KW-1185">Reference proteome</keyword>
<evidence type="ECO:0000259" key="9">
    <source>
        <dbReference type="Pfam" id="PF24474"/>
    </source>
</evidence>
<evidence type="ECO:0000259" key="8">
    <source>
        <dbReference type="Pfam" id="PF12371"/>
    </source>
</evidence>
<feature type="domain" description="DUF7579" evidence="9">
    <location>
        <begin position="354"/>
        <end position="464"/>
    </location>
</feature>
<keyword evidence="4" id="KW-0732">Signal</keyword>
<dbReference type="PANTHER" id="PTHR22050:SF0">
    <property type="entry name" value="TRANSMEMBRANE PROTEIN 131 HOMOLOG"/>
    <property type="match status" value="1"/>
</dbReference>
<dbReference type="EMBL" id="CP144752">
    <property type="protein sequence ID" value="WVZ88084.1"/>
    <property type="molecule type" value="Genomic_DNA"/>
</dbReference>
<gene>
    <name evidence="11" type="ORF">U9M48_034637</name>
</gene>
<keyword evidence="6" id="KW-0472">Membrane</keyword>
<evidence type="ECO:0008006" key="13">
    <source>
        <dbReference type="Google" id="ProtNLM"/>
    </source>
</evidence>
<evidence type="ECO:0000256" key="2">
    <source>
        <dbReference type="ARBA" id="ARBA00006682"/>
    </source>
</evidence>
<accession>A0AAQ3UAV3</accession>
<dbReference type="InterPro" id="IPR039877">
    <property type="entry name" value="TMEM131-like"/>
</dbReference>
<proteinExistence type="inferred from homology"/>
<protein>
    <recommendedName>
        <fullName evidence="13">Transmembrane protein 131-like N-terminal domain-containing protein</fullName>
    </recommendedName>
</protein>
<feature type="domain" description="Transmembrane protein 131-like N-terminal" evidence="8">
    <location>
        <begin position="137"/>
        <end position="213"/>
    </location>
</feature>
<organism evidence="11 12">
    <name type="scientific">Paspalum notatum var. saurae</name>
    <dbReference type="NCBI Taxonomy" id="547442"/>
    <lineage>
        <taxon>Eukaryota</taxon>
        <taxon>Viridiplantae</taxon>
        <taxon>Streptophyta</taxon>
        <taxon>Embryophyta</taxon>
        <taxon>Tracheophyta</taxon>
        <taxon>Spermatophyta</taxon>
        <taxon>Magnoliopsida</taxon>
        <taxon>Liliopsida</taxon>
        <taxon>Poales</taxon>
        <taxon>Poaceae</taxon>
        <taxon>PACMAD clade</taxon>
        <taxon>Panicoideae</taxon>
        <taxon>Andropogonodae</taxon>
        <taxon>Paspaleae</taxon>
        <taxon>Paspalinae</taxon>
        <taxon>Paspalum</taxon>
    </lineage>
</organism>
<dbReference type="GO" id="GO:0016020">
    <property type="term" value="C:membrane"/>
    <property type="evidence" value="ECO:0007669"/>
    <property type="project" value="UniProtKB-SubCell"/>
</dbReference>
<evidence type="ECO:0000256" key="6">
    <source>
        <dbReference type="ARBA" id="ARBA00023136"/>
    </source>
</evidence>
<evidence type="ECO:0000256" key="3">
    <source>
        <dbReference type="ARBA" id="ARBA00022692"/>
    </source>
</evidence>
<dbReference type="Pfam" id="PF12371">
    <property type="entry name" value="TMEM131_like_N"/>
    <property type="match status" value="1"/>
</dbReference>
<dbReference type="InterPro" id="IPR055437">
    <property type="entry name" value="TMEM131L_Ig_5"/>
</dbReference>
<evidence type="ECO:0000256" key="1">
    <source>
        <dbReference type="ARBA" id="ARBA00004479"/>
    </source>
</evidence>
<keyword evidence="3" id="KW-0812">Transmembrane</keyword>
<feature type="domain" description="TMEM131L fifth Ig-like" evidence="10">
    <location>
        <begin position="639"/>
        <end position="704"/>
    </location>
</feature>
<dbReference type="Pfam" id="PF24474">
    <property type="entry name" value="DUF7579"/>
    <property type="match status" value="1"/>
</dbReference>